<evidence type="ECO:0000256" key="1">
    <source>
        <dbReference type="SAM" id="Phobius"/>
    </source>
</evidence>
<gene>
    <name evidence="2" type="ORF">JOD45_002941</name>
</gene>
<dbReference type="RefSeq" id="WP_205004587.1">
    <property type="nucleotide sequence ID" value="NZ_JAFBER010000027.1"/>
</dbReference>
<keyword evidence="2" id="KW-0687">Ribonucleoprotein</keyword>
<protein>
    <submittedName>
        <fullName evidence="2">Ribosomal protein L7/L12</fullName>
    </submittedName>
</protein>
<reference evidence="2 3" key="1">
    <citation type="submission" date="2021-01" db="EMBL/GenBank/DDBJ databases">
        <title>Genomic Encyclopedia of Type Strains, Phase IV (KMG-IV): sequencing the most valuable type-strain genomes for metagenomic binning, comparative biology and taxonomic classification.</title>
        <authorList>
            <person name="Goeker M."/>
        </authorList>
    </citation>
    <scope>NUCLEOTIDE SEQUENCE [LARGE SCALE GENOMIC DNA]</scope>
    <source>
        <strain evidence="2 3">DSM 28236</strain>
    </source>
</reference>
<organism evidence="2 3">
    <name type="scientific">Scopulibacillus daqui</name>
    <dbReference type="NCBI Taxonomy" id="1469162"/>
    <lineage>
        <taxon>Bacteria</taxon>
        <taxon>Bacillati</taxon>
        <taxon>Bacillota</taxon>
        <taxon>Bacilli</taxon>
        <taxon>Bacillales</taxon>
        <taxon>Sporolactobacillaceae</taxon>
        <taxon>Scopulibacillus</taxon>
    </lineage>
</organism>
<proteinExistence type="predicted"/>
<evidence type="ECO:0000313" key="2">
    <source>
        <dbReference type="EMBL" id="MBM7646708.1"/>
    </source>
</evidence>
<feature type="transmembrane region" description="Helical" evidence="1">
    <location>
        <begin position="6"/>
        <end position="26"/>
    </location>
</feature>
<evidence type="ECO:0000313" key="3">
    <source>
        <dbReference type="Proteomes" id="UP000808914"/>
    </source>
</evidence>
<dbReference type="EMBL" id="JAFBER010000027">
    <property type="protein sequence ID" value="MBM7646708.1"/>
    <property type="molecule type" value="Genomic_DNA"/>
</dbReference>
<keyword evidence="2" id="KW-0689">Ribosomal protein</keyword>
<sequence length="84" mass="9751">MLITSIIINIVFLIWIIVLMNKISVLRKENAKYLGKDNNYNDLIRLAKEKLNHSTEMETIKYLRTEKGLSMIEAKKIVDSIKNG</sequence>
<dbReference type="GO" id="GO:0005840">
    <property type="term" value="C:ribosome"/>
    <property type="evidence" value="ECO:0007669"/>
    <property type="project" value="UniProtKB-KW"/>
</dbReference>
<dbReference type="Proteomes" id="UP000808914">
    <property type="component" value="Unassembled WGS sequence"/>
</dbReference>
<keyword evidence="1" id="KW-0472">Membrane</keyword>
<keyword evidence="1" id="KW-0812">Transmembrane</keyword>
<name>A0ABS2Q329_9BACL</name>
<accession>A0ABS2Q329</accession>
<keyword evidence="1" id="KW-1133">Transmembrane helix</keyword>
<comment type="caution">
    <text evidence="2">The sequence shown here is derived from an EMBL/GenBank/DDBJ whole genome shotgun (WGS) entry which is preliminary data.</text>
</comment>
<keyword evidence="3" id="KW-1185">Reference proteome</keyword>